<dbReference type="Gene3D" id="3.90.50.10">
    <property type="entry name" value="Photosynthetic Reaction Center, subunit H, domain 2"/>
    <property type="match status" value="1"/>
</dbReference>
<sequence>MPDLDTVLAWRGKTVVDREGEKAGTLGALYLDENDRPAYAGVQTGLFKRRESMVPLDGARPLGDDVQVPYTVEEIHSAPHVDADVNLTDEEQDTLASHYGEPTQILSGDEGPEAEMVRSEEEVSFDVAPAKPRERVRLRKHTVVEHVEKTVPVRREEVRLEHEPPPDGKIVDVKDG</sequence>
<evidence type="ECO:0000313" key="3">
    <source>
        <dbReference type="EMBL" id="MDA0138887.1"/>
    </source>
</evidence>
<proteinExistence type="predicted"/>
<keyword evidence="4" id="KW-1185">Reference proteome</keyword>
<dbReference type="Pfam" id="PF05239">
    <property type="entry name" value="PRC"/>
    <property type="match status" value="1"/>
</dbReference>
<dbReference type="InterPro" id="IPR027275">
    <property type="entry name" value="PRC-brl_dom"/>
</dbReference>
<dbReference type="Proteomes" id="UP001147700">
    <property type="component" value="Unassembled WGS sequence"/>
</dbReference>
<dbReference type="RefSeq" id="WP_202953397.1">
    <property type="nucleotide sequence ID" value="NZ_JAPCID010000019.1"/>
</dbReference>
<comment type="caution">
    <text evidence="3">The sequence shown here is derived from an EMBL/GenBank/DDBJ whole genome shotgun (WGS) entry which is preliminary data.</text>
</comment>
<accession>A0ABT4RK42</accession>
<gene>
    <name evidence="3" type="ORF">OJ962_15395</name>
</gene>
<name>A0ABT4RK42_9ACTN</name>
<dbReference type="InterPro" id="IPR014747">
    <property type="entry name" value="Bac_photo_RC_H_C"/>
</dbReference>
<dbReference type="SUPFAM" id="SSF50346">
    <property type="entry name" value="PRC-barrel domain"/>
    <property type="match status" value="1"/>
</dbReference>
<evidence type="ECO:0000313" key="4">
    <source>
        <dbReference type="Proteomes" id="UP001147700"/>
    </source>
</evidence>
<evidence type="ECO:0000259" key="2">
    <source>
        <dbReference type="Pfam" id="PF05239"/>
    </source>
</evidence>
<organism evidence="3 4">
    <name type="scientific">Solirubrobacter deserti</name>
    <dbReference type="NCBI Taxonomy" id="2282478"/>
    <lineage>
        <taxon>Bacteria</taxon>
        <taxon>Bacillati</taxon>
        <taxon>Actinomycetota</taxon>
        <taxon>Thermoleophilia</taxon>
        <taxon>Solirubrobacterales</taxon>
        <taxon>Solirubrobacteraceae</taxon>
        <taxon>Solirubrobacter</taxon>
    </lineage>
</organism>
<evidence type="ECO:0000256" key="1">
    <source>
        <dbReference type="SAM" id="MobiDB-lite"/>
    </source>
</evidence>
<dbReference type="InterPro" id="IPR011033">
    <property type="entry name" value="PRC_barrel-like_sf"/>
</dbReference>
<feature type="region of interest" description="Disordered" evidence="1">
    <location>
        <begin position="156"/>
        <end position="176"/>
    </location>
</feature>
<feature type="domain" description="PRC-barrel" evidence="2">
    <location>
        <begin position="11"/>
        <end position="71"/>
    </location>
</feature>
<dbReference type="EMBL" id="JAPCID010000019">
    <property type="protein sequence ID" value="MDA0138887.1"/>
    <property type="molecule type" value="Genomic_DNA"/>
</dbReference>
<reference evidence="3" key="1">
    <citation type="submission" date="2022-10" db="EMBL/GenBank/DDBJ databases">
        <title>The WGS of Solirubrobacter sp. CPCC 204708.</title>
        <authorList>
            <person name="Jiang Z."/>
        </authorList>
    </citation>
    <scope>NUCLEOTIDE SEQUENCE</scope>
    <source>
        <strain evidence="3">CPCC 204708</strain>
    </source>
</reference>
<protein>
    <submittedName>
        <fullName evidence="3">YsnF/AvaK domain-containing protein</fullName>
    </submittedName>
</protein>